<reference evidence="11" key="1">
    <citation type="submission" date="2020-05" db="EMBL/GenBank/DDBJ databases">
        <title>Phylogenomic resolution of chytrid fungi.</title>
        <authorList>
            <person name="Stajich J.E."/>
            <person name="Amses K."/>
            <person name="Simmons R."/>
            <person name="Seto K."/>
            <person name="Myers J."/>
            <person name="Bonds A."/>
            <person name="Quandt C.A."/>
            <person name="Barry K."/>
            <person name="Liu P."/>
            <person name="Grigoriev I."/>
            <person name="Longcore J.E."/>
            <person name="James T.Y."/>
        </authorList>
    </citation>
    <scope>NUCLEOTIDE SEQUENCE</scope>
    <source>
        <strain evidence="11">PLAUS21</strain>
    </source>
</reference>
<dbReference type="EMBL" id="JADGKB010000005">
    <property type="protein sequence ID" value="KAJ3261560.1"/>
    <property type="molecule type" value="Genomic_DNA"/>
</dbReference>
<dbReference type="SUPFAM" id="SSF53474">
    <property type="entry name" value="alpha/beta-Hydrolases"/>
    <property type="match status" value="1"/>
</dbReference>
<evidence type="ECO:0000256" key="3">
    <source>
        <dbReference type="ARBA" id="ARBA00022801"/>
    </source>
</evidence>
<keyword evidence="3" id="KW-0378">Hydrolase</keyword>
<dbReference type="Gene3D" id="1.10.30.10">
    <property type="entry name" value="High mobility group box domain"/>
    <property type="match status" value="1"/>
</dbReference>
<sequence length="1083" mass="124274">MNAGTSRSHNVSKVAGESWAKESPEVKAHYQNLALVAHQEHKEKYPDFEWCPKKPRDSDSTKVEPSMKRRYSEPAISTKRPYTFRKTKSEDSLKFNTVKEMPEYNNYEPVSADVYYSTLLESDYAITSADLNAYPSYDYQDYGAVIENSPFSFVQTDYQAAPVKSEMEIDPFDALFAQLTMDSSFTGSRDNLLAEQQVFSPILEKSTIGITEYLEKLKEIDADVVGDPTNLIKHLGDINSLIEKACLSAPEQCGDIWTNLKSVLTAFTEKCFECDKKLKVPQCKPIPNKFINPHGEEWEDSFSWLNDRNNPEVLKYIDDENTYANQVMEDSKPLQKLLYKEFVSRLDQDEESPKMKLDDGWYYYSKKIAGEEYRAHCKFNPETGKEIIYLNENDLASNQYADASYFSVGYLKISPDCSKIAYGVDASGQERYTILFKDILNEVDISDQIEGAYIDLEFSEDGNYVYYTILDDTERAYQLKRHKIGTDASSDVVLYEESDEMFFLTLKKSCDGKYLILSSAAQITSEIRYLNTTTPENALQLLLPRQEGVQYLCVEHHDDFFYILSNAGVKNNFLCRVAVSAVADTINSTTLEVVVEHRDFVLIEDFQFRKNYLIVLERSNCLQNVRILNTNGFADGDFSNFHYVSFSENVYSLWLGTPNEDSTYLTKSSQYNSNMLRLTYTSFIQPKQVIDYNMNDRSMTIIHEEIVNGVFPYDKTQYHSQRLYATSHDGTSVPVSIVYRKDLLGKNMSPTQYNPCLLHAYGAYGSCVNPIFSASRLSLLDRGFVYAVAHTRGGADMGNGWYEEGKLAKKPNTFYDFCAVGEYLIKEQFTTPSKLAIYGRSAGGLLIGASINLRPDLFQSALTEVPFVDVINTMFDSTIPWTAFEYEEWGNPNDLEIYEVMKSYCPYTNIDGEKLAMNMYPNILVLGGMNDPRVAFFEPLKLVAKMRYEKAKVLKKHARISQELQDTIEEKLLILKIDNAGHGGNSGQYSFLEDLAFEYAFLIKTLNALEKPIYTDYELFEEKATNLTSSQLERAKMFDKSKIKERFSFKWEKKKERNEEKIYRNKAKKATRSQVFQWLNNFL</sequence>
<dbReference type="GO" id="GO:0004252">
    <property type="term" value="F:serine-type endopeptidase activity"/>
    <property type="evidence" value="ECO:0007669"/>
    <property type="project" value="InterPro"/>
</dbReference>
<dbReference type="InterPro" id="IPR051543">
    <property type="entry name" value="Serine_Peptidase_S9A"/>
</dbReference>
<dbReference type="Pfam" id="PF02897">
    <property type="entry name" value="Peptidase_S9_N"/>
    <property type="match status" value="1"/>
</dbReference>
<dbReference type="PANTHER" id="PTHR11757">
    <property type="entry name" value="PROTEASE FAMILY S9A OLIGOPEPTIDASE"/>
    <property type="match status" value="1"/>
</dbReference>
<dbReference type="InterPro" id="IPR029058">
    <property type="entry name" value="AB_hydrolase_fold"/>
</dbReference>
<dbReference type="Gene3D" id="2.130.10.120">
    <property type="entry name" value="Prolyl oligopeptidase, N-terminal domain"/>
    <property type="match status" value="1"/>
</dbReference>
<proteinExistence type="inferred from homology"/>
<dbReference type="GO" id="GO:0006508">
    <property type="term" value="P:proteolysis"/>
    <property type="evidence" value="ECO:0007669"/>
    <property type="project" value="UniProtKB-KW"/>
</dbReference>
<evidence type="ECO:0000256" key="1">
    <source>
        <dbReference type="ARBA" id="ARBA00005228"/>
    </source>
</evidence>
<name>A0AAD5UR48_9FUNG</name>
<evidence type="ECO:0000259" key="10">
    <source>
        <dbReference type="Pfam" id="PF02897"/>
    </source>
</evidence>
<evidence type="ECO:0000256" key="5">
    <source>
        <dbReference type="ARBA" id="ARBA00039290"/>
    </source>
</evidence>
<comment type="similarity">
    <text evidence="1">Belongs to the peptidase S9A family.</text>
</comment>
<dbReference type="Gene3D" id="3.40.50.1820">
    <property type="entry name" value="alpha/beta hydrolase"/>
    <property type="match status" value="1"/>
</dbReference>
<dbReference type="PANTHER" id="PTHR11757:SF19">
    <property type="entry name" value="PROLYL ENDOPEPTIDASE-LIKE"/>
    <property type="match status" value="1"/>
</dbReference>
<dbReference type="InterPro" id="IPR002470">
    <property type="entry name" value="Peptidase_S9A"/>
</dbReference>
<dbReference type="Proteomes" id="UP001210925">
    <property type="component" value="Unassembled WGS sequence"/>
</dbReference>
<feature type="domain" description="Peptidase S9 prolyl oligopeptidase catalytic" evidence="9">
    <location>
        <begin position="772"/>
        <end position="1007"/>
    </location>
</feature>
<evidence type="ECO:0000256" key="6">
    <source>
        <dbReference type="ARBA" id="ARBA00042165"/>
    </source>
</evidence>
<dbReference type="InterPro" id="IPR001375">
    <property type="entry name" value="Peptidase_S9_cat"/>
</dbReference>
<evidence type="ECO:0000256" key="8">
    <source>
        <dbReference type="SAM" id="MobiDB-lite"/>
    </source>
</evidence>
<protein>
    <recommendedName>
        <fullName evidence="5">Prolyl endopeptidase-like</fullName>
    </recommendedName>
    <alternativeName>
        <fullName evidence="6">Prolylendopeptidase-like</fullName>
    </alternativeName>
</protein>
<feature type="region of interest" description="Disordered" evidence="8">
    <location>
        <begin position="48"/>
        <end position="72"/>
    </location>
</feature>
<feature type="compositionally biased region" description="Polar residues" evidence="8">
    <location>
        <begin position="1"/>
        <end position="11"/>
    </location>
</feature>
<comment type="function">
    <text evidence="7">Serine peptidase whose precise substrate specificity remains unclear. Does not cleave peptides after a arginine or lysine residue. Regulates trans-Golgi network morphology and sorting by regulating the membrane binding of the AP-1 complex. May play a role in the regulation of synaptic vesicle exocytosis.</text>
</comment>
<gene>
    <name evidence="11" type="ORF">HK103_005398</name>
</gene>
<keyword evidence="12" id="KW-1185">Reference proteome</keyword>
<keyword evidence="4" id="KW-0720">Serine protease</keyword>
<evidence type="ECO:0000256" key="7">
    <source>
        <dbReference type="ARBA" id="ARBA00045448"/>
    </source>
</evidence>
<dbReference type="PRINTS" id="PR00862">
    <property type="entry name" value="PROLIGOPTASE"/>
</dbReference>
<dbReference type="SUPFAM" id="SSF50993">
    <property type="entry name" value="Peptidase/esterase 'gauge' domain"/>
    <property type="match status" value="1"/>
</dbReference>
<keyword evidence="2" id="KW-0645">Protease</keyword>
<comment type="caution">
    <text evidence="11">The sequence shown here is derived from an EMBL/GenBank/DDBJ whole genome shotgun (WGS) entry which is preliminary data.</text>
</comment>
<dbReference type="InterPro" id="IPR023302">
    <property type="entry name" value="Pept_S9A_N"/>
</dbReference>
<feature type="domain" description="Peptidase S9A N-terminal" evidence="10">
    <location>
        <begin position="287"/>
        <end position="702"/>
    </location>
</feature>
<dbReference type="Pfam" id="PF00326">
    <property type="entry name" value="Peptidase_S9"/>
    <property type="match status" value="1"/>
</dbReference>
<evidence type="ECO:0000313" key="11">
    <source>
        <dbReference type="EMBL" id="KAJ3261560.1"/>
    </source>
</evidence>
<evidence type="ECO:0000259" key="9">
    <source>
        <dbReference type="Pfam" id="PF00326"/>
    </source>
</evidence>
<evidence type="ECO:0000313" key="12">
    <source>
        <dbReference type="Proteomes" id="UP001210925"/>
    </source>
</evidence>
<evidence type="ECO:0000256" key="2">
    <source>
        <dbReference type="ARBA" id="ARBA00022670"/>
    </source>
</evidence>
<evidence type="ECO:0000256" key="4">
    <source>
        <dbReference type="ARBA" id="ARBA00022825"/>
    </source>
</evidence>
<dbReference type="InterPro" id="IPR036910">
    <property type="entry name" value="HMG_box_dom_sf"/>
</dbReference>
<feature type="region of interest" description="Disordered" evidence="8">
    <location>
        <begin position="1"/>
        <end position="23"/>
    </location>
</feature>
<organism evidence="11 12">
    <name type="scientific">Boothiomyces macroporosus</name>
    <dbReference type="NCBI Taxonomy" id="261099"/>
    <lineage>
        <taxon>Eukaryota</taxon>
        <taxon>Fungi</taxon>
        <taxon>Fungi incertae sedis</taxon>
        <taxon>Chytridiomycota</taxon>
        <taxon>Chytridiomycota incertae sedis</taxon>
        <taxon>Chytridiomycetes</taxon>
        <taxon>Rhizophydiales</taxon>
        <taxon>Terramycetaceae</taxon>
        <taxon>Boothiomyces</taxon>
    </lineage>
</organism>
<dbReference type="AlphaFoldDB" id="A0AAD5UR48"/>
<accession>A0AAD5UR48</accession>
<dbReference type="SUPFAM" id="SSF47095">
    <property type="entry name" value="HMG-box"/>
    <property type="match status" value="1"/>
</dbReference>